<dbReference type="Proteomes" id="UP000199662">
    <property type="component" value="Unassembled WGS sequence"/>
</dbReference>
<proteinExistence type="inferred from homology"/>
<evidence type="ECO:0000256" key="4">
    <source>
        <dbReference type="PIRSR" id="PIRSR001365-1"/>
    </source>
</evidence>
<dbReference type="Pfam" id="PF00701">
    <property type="entry name" value="DHDPS"/>
    <property type="match status" value="1"/>
</dbReference>
<keyword evidence="2" id="KW-0704">Schiff base</keyword>
<keyword evidence="1 3" id="KW-0456">Lyase</keyword>
<dbReference type="STRING" id="84035.SAMN05660742_1261"/>
<evidence type="ECO:0000256" key="1">
    <source>
        <dbReference type="ARBA" id="ARBA00023239"/>
    </source>
</evidence>
<organism evidence="5 6">
    <name type="scientific">Propionispira arboris</name>
    <dbReference type="NCBI Taxonomy" id="84035"/>
    <lineage>
        <taxon>Bacteria</taxon>
        <taxon>Bacillati</taxon>
        <taxon>Bacillota</taxon>
        <taxon>Negativicutes</taxon>
        <taxon>Selenomonadales</taxon>
        <taxon>Selenomonadaceae</taxon>
        <taxon>Propionispira</taxon>
    </lineage>
</organism>
<dbReference type="InterPro" id="IPR020625">
    <property type="entry name" value="Schiff_base-form_aldolases_AS"/>
</dbReference>
<reference evidence="5 6" key="1">
    <citation type="submission" date="2016-10" db="EMBL/GenBank/DDBJ databases">
        <authorList>
            <person name="de Groot N.N."/>
        </authorList>
    </citation>
    <scope>NUCLEOTIDE SEQUENCE [LARGE SCALE GENOMIC DNA]</scope>
    <source>
        <strain evidence="5 6">DSM 2179</strain>
    </source>
</reference>
<dbReference type="InterPro" id="IPR002220">
    <property type="entry name" value="DapA-like"/>
</dbReference>
<dbReference type="PRINTS" id="PR00146">
    <property type="entry name" value="DHPICSNTHASE"/>
</dbReference>
<dbReference type="GO" id="GO:0005829">
    <property type="term" value="C:cytosol"/>
    <property type="evidence" value="ECO:0007669"/>
    <property type="project" value="TreeGrafter"/>
</dbReference>
<sequence length="298" mass="33059">MFKGIYTPSITILHEDGTFNFPAMEKHINNLIKNGINGILFFGSLGEFFAFSLNEKKQMIDFAIKAVNKRVSVMIGVGGTIMEEVIELTQYAKTSGADAAVAVSPYYFGPTDTAAEIYFGTIAEKVDIPIVLYNFPARTGNDLTPDLVYKLAMKYPNIVGIKDTVDTISHTRKLIQKIKPDRPDFSILSGFDEYYLVNRISGGDGVLCGLTNVDPLLFTTLHTAYENKDFITTQICAQKVSTLMKLYDITDLFITGIKAAVKAKGLEMSTYTKAPTVQVTNTQYQNIKNILTEAHKQQ</sequence>
<dbReference type="PANTHER" id="PTHR12128:SF28">
    <property type="entry name" value="2-DEHYDRO-3-DEOXY-D-GLUCONATE ALDOLASE YAGE-RELATED"/>
    <property type="match status" value="1"/>
</dbReference>
<keyword evidence="6" id="KW-1185">Reference proteome</keyword>
<feature type="active site" description="Schiff-base intermediate with substrate" evidence="4">
    <location>
        <position position="162"/>
    </location>
</feature>
<feature type="active site" description="Proton donor/acceptor" evidence="4">
    <location>
        <position position="133"/>
    </location>
</feature>
<dbReference type="GO" id="GO:0016829">
    <property type="term" value="F:lyase activity"/>
    <property type="evidence" value="ECO:0007669"/>
    <property type="project" value="UniProtKB-KW"/>
</dbReference>
<evidence type="ECO:0000256" key="2">
    <source>
        <dbReference type="ARBA" id="ARBA00023270"/>
    </source>
</evidence>
<dbReference type="SUPFAM" id="SSF51569">
    <property type="entry name" value="Aldolase"/>
    <property type="match status" value="1"/>
</dbReference>
<dbReference type="Gene3D" id="3.20.20.70">
    <property type="entry name" value="Aldolase class I"/>
    <property type="match status" value="1"/>
</dbReference>
<dbReference type="PROSITE" id="PS00666">
    <property type="entry name" value="DHDPS_2"/>
    <property type="match status" value="1"/>
</dbReference>
<dbReference type="RefSeq" id="WP_091835340.1">
    <property type="nucleotide sequence ID" value="NZ_FNZK01000026.1"/>
</dbReference>
<dbReference type="InterPro" id="IPR013785">
    <property type="entry name" value="Aldolase_TIM"/>
</dbReference>
<dbReference type="PIRSF" id="PIRSF001365">
    <property type="entry name" value="DHDPS"/>
    <property type="match status" value="1"/>
</dbReference>
<accession>A0A1H7CV76</accession>
<protein>
    <submittedName>
        <fullName evidence="5">4-hydroxy-tetrahydrodipicolinate synthase</fullName>
    </submittedName>
</protein>
<dbReference type="EMBL" id="FNZK01000026">
    <property type="protein sequence ID" value="SEJ93416.1"/>
    <property type="molecule type" value="Genomic_DNA"/>
</dbReference>
<evidence type="ECO:0000313" key="6">
    <source>
        <dbReference type="Proteomes" id="UP000199662"/>
    </source>
</evidence>
<dbReference type="SMART" id="SM01130">
    <property type="entry name" value="DHDPS"/>
    <property type="match status" value="1"/>
</dbReference>
<dbReference type="PANTHER" id="PTHR12128">
    <property type="entry name" value="DIHYDRODIPICOLINATE SYNTHASE"/>
    <property type="match status" value="1"/>
</dbReference>
<evidence type="ECO:0000313" key="5">
    <source>
        <dbReference type="EMBL" id="SEJ93416.1"/>
    </source>
</evidence>
<dbReference type="CDD" id="cd00408">
    <property type="entry name" value="DHDPS-like"/>
    <property type="match status" value="1"/>
</dbReference>
<evidence type="ECO:0000256" key="3">
    <source>
        <dbReference type="PIRNR" id="PIRNR001365"/>
    </source>
</evidence>
<gene>
    <name evidence="5" type="ORF">SAMN05660742_1261</name>
</gene>
<comment type="similarity">
    <text evidence="3">Belongs to the DapA family.</text>
</comment>
<dbReference type="AlphaFoldDB" id="A0A1H7CV76"/>
<name>A0A1H7CV76_9FIRM</name>